<evidence type="ECO:0000313" key="2">
    <source>
        <dbReference type="Proteomes" id="UP001595836"/>
    </source>
</evidence>
<sequence>MFDTEETVMTLSIKDALAAKGLHPSADELDRIESTWAQIAGLRRDLDTINTADADVAIRNIPGGDHHV</sequence>
<dbReference type="Proteomes" id="UP001595836">
    <property type="component" value="Unassembled WGS sequence"/>
</dbReference>
<accession>A0ABV9PPX7</accession>
<comment type="caution">
    <text evidence="1">The sequence shown here is derived from an EMBL/GenBank/DDBJ whole genome shotgun (WGS) entry which is preliminary data.</text>
</comment>
<organism evidence="1 2">
    <name type="scientific">Dietzia aurantiaca</name>
    <dbReference type="NCBI Taxonomy" id="983873"/>
    <lineage>
        <taxon>Bacteria</taxon>
        <taxon>Bacillati</taxon>
        <taxon>Actinomycetota</taxon>
        <taxon>Actinomycetes</taxon>
        <taxon>Mycobacteriales</taxon>
        <taxon>Dietziaceae</taxon>
        <taxon>Dietzia</taxon>
    </lineage>
</organism>
<proteinExistence type="predicted"/>
<protein>
    <submittedName>
        <fullName evidence="1">Uncharacterized protein</fullName>
    </submittedName>
</protein>
<name>A0ABV9PPX7_9ACTN</name>
<keyword evidence="2" id="KW-1185">Reference proteome</keyword>
<reference evidence="2" key="1">
    <citation type="journal article" date="2019" name="Int. J. Syst. Evol. Microbiol.">
        <title>The Global Catalogue of Microorganisms (GCM) 10K type strain sequencing project: providing services to taxonomists for standard genome sequencing and annotation.</title>
        <authorList>
            <consortium name="The Broad Institute Genomics Platform"/>
            <consortium name="The Broad Institute Genome Sequencing Center for Infectious Disease"/>
            <person name="Wu L."/>
            <person name="Ma J."/>
        </authorList>
    </citation>
    <scope>NUCLEOTIDE SEQUENCE [LARGE SCALE GENOMIC DNA]</scope>
    <source>
        <strain evidence="2">JCM 11882</strain>
    </source>
</reference>
<evidence type="ECO:0000313" key="1">
    <source>
        <dbReference type="EMBL" id="MFC4753531.1"/>
    </source>
</evidence>
<dbReference type="RefSeq" id="WP_295647493.1">
    <property type="nucleotide sequence ID" value="NZ_BAABCD010000007.1"/>
</dbReference>
<dbReference type="EMBL" id="JBHSHP010000007">
    <property type="protein sequence ID" value="MFC4753531.1"/>
    <property type="molecule type" value="Genomic_DNA"/>
</dbReference>
<gene>
    <name evidence="1" type="ORF">ACFO7U_01895</name>
</gene>